<comment type="caution">
    <text evidence="9">The sequence shown here is derived from an EMBL/GenBank/DDBJ whole genome shotgun (WGS) entry which is preliminary data.</text>
</comment>
<protein>
    <recommendedName>
        <fullName evidence="8">V-type proton ATPase subunit S1/VOA1 transmembrane domain-containing protein</fullName>
    </recommendedName>
</protein>
<dbReference type="EMBL" id="MCFE01000020">
    <property type="protein sequence ID" value="ORY05995.1"/>
    <property type="molecule type" value="Genomic_DNA"/>
</dbReference>
<feature type="domain" description="V-type proton ATPase subunit S1/VOA1 transmembrane" evidence="8">
    <location>
        <begin position="171"/>
        <end position="207"/>
    </location>
</feature>
<comment type="subcellular location">
    <subcellularLocation>
        <location evidence="1">Membrane</location>
        <topology evidence="1">Single-pass membrane protein</topology>
    </subcellularLocation>
</comment>
<dbReference type="GO" id="GO:0016020">
    <property type="term" value="C:membrane"/>
    <property type="evidence" value="ECO:0007669"/>
    <property type="project" value="UniProtKB-SubCell"/>
</dbReference>
<evidence type="ECO:0000256" key="4">
    <source>
        <dbReference type="ARBA" id="ARBA00023136"/>
    </source>
</evidence>
<feature type="compositionally biased region" description="Polar residues" evidence="5">
    <location>
        <begin position="134"/>
        <end position="163"/>
    </location>
</feature>
<dbReference type="InterPro" id="IPR046756">
    <property type="entry name" value="VAS1/VOA1_TM"/>
</dbReference>
<dbReference type="OrthoDB" id="10029326at2759"/>
<keyword evidence="4 6" id="KW-0472">Membrane</keyword>
<evidence type="ECO:0000256" key="1">
    <source>
        <dbReference type="ARBA" id="ARBA00004167"/>
    </source>
</evidence>
<evidence type="ECO:0000256" key="6">
    <source>
        <dbReference type="SAM" id="Phobius"/>
    </source>
</evidence>
<feature type="transmembrane region" description="Helical" evidence="6">
    <location>
        <begin position="171"/>
        <end position="198"/>
    </location>
</feature>
<organism evidence="9 10">
    <name type="scientific">Basidiobolus meristosporus CBS 931.73</name>
    <dbReference type="NCBI Taxonomy" id="1314790"/>
    <lineage>
        <taxon>Eukaryota</taxon>
        <taxon>Fungi</taxon>
        <taxon>Fungi incertae sedis</taxon>
        <taxon>Zoopagomycota</taxon>
        <taxon>Entomophthoromycotina</taxon>
        <taxon>Basidiobolomycetes</taxon>
        <taxon>Basidiobolales</taxon>
        <taxon>Basidiobolaceae</taxon>
        <taxon>Basidiobolus</taxon>
    </lineage>
</organism>
<feature type="chain" id="PRO_5012440621" description="V-type proton ATPase subunit S1/VOA1 transmembrane domain-containing protein" evidence="7">
    <location>
        <begin position="24"/>
        <end position="214"/>
    </location>
</feature>
<reference evidence="9 10" key="1">
    <citation type="submission" date="2016-07" db="EMBL/GenBank/DDBJ databases">
        <title>Pervasive Adenine N6-methylation of Active Genes in Fungi.</title>
        <authorList>
            <consortium name="DOE Joint Genome Institute"/>
            <person name="Mondo S.J."/>
            <person name="Dannebaum R.O."/>
            <person name="Kuo R.C."/>
            <person name="Labutti K."/>
            <person name="Haridas S."/>
            <person name="Kuo A."/>
            <person name="Salamov A."/>
            <person name="Ahrendt S.R."/>
            <person name="Lipzen A."/>
            <person name="Sullivan W."/>
            <person name="Andreopoulos W.B."/>
            <person name="Clum A."/>
            <person name="Lindquist E."/>
            <person name="Daum C."/>
            <person name="Ramamoorthy G.K."/>
            <person name="Gryganskyi A."/>
            <person name="Culley D."/>
            <person name="Magnuson J.K."/>
            <person name="James T.Y."/>
            <person name="O'Malley M.A."/>
            <person name="Stajich J.E."/>
            <person name="Spatafora J.W."/>
            <person name="Visel A."/>
            <person name="Grigoriev I.V."/>
        </authorList>
    </citation>
    <scope>NUCLEOTIDE SEQUENCE [LARGE SCALE GENOMIC DNA]</scope>
    <source>
        <strain evidence="9 10">CBS 931.73</strain>
    </source>
</reference>
<dbReference type="InParanoid" id="A0A1Y1Z852"/>
<evidence type="ECO:0000256" key="2">
    <source>
        <dbReference type="ARBA" id="ARBA00022692"/>
    </source>
</evidence>
<proteinExistence type="predicted"/>
<accession>A0A1Y1Z852</accession>
<evidence type="ECO:0000256" key="7">
    <source>
        <dbReference type="SAM" id="SignalP"/>
    </source>
</evidence>
<evidence type="ECO:0000259" key="8">
    <source>
        <dbReference type="Pfam" id="PF20520"/>
    </source>
</evidence>
<keyword evidence="3 6" id="KW-1133">Transmembrane helix</keyword>
<name>A0A1Y1Z852_9FUNG</name>
<sequence length="214" mass="23057">MYSPRVFKILALLATSFVATAYAEAPVGCPAKVAVVLNNQQTAEYMDSPSFSLHKRMIGNGPVYTENVEYLKSSCDAEPLDLAQVEDLKPGAPYVVSGAKGSVELALEHIQSVTEDYVVVLDHKAHLQKRQLDVTPTQSGDTTPTSSVSIPGPTTNPGKNDTSAGKWTSKFWSIGLLTGLLTSFIMILILLVGVCWLASIEGPTRFEAAKQKRS</sequence>
<keyword evidence="10" id="KW-1185">Reference proteome</keyword>
<evidence type="ECO:0000313" key="9">
    <source>
        <dbReference type="EMBL" id="ORY05995.1"/>
    </source>
</evidence>
<dbReference type="Pfam" id="PF20520">
    <property type="entry name" value="Ac45-VOA1_TM"/>
    <property type="match status" value="1"/>
</dbReference>
<dbReference type="AlphaFoldDB" id="A0A1Y1Z852"/>
<keyword evidence="2 6" id="KW-0812">Transmembrane</keyword>
<gene>
    <name evidence="9" type="ORF">K493DRAFT_296239</name>
</gene>
<evidence type="ECO:0000256" key="5">
    <source>
        <dbReference type="SAM" id="MobiDB-lite"/>
    </source>
</evidence>
<keyword evidence="7" id="KW-0732">Signal</keyword>
<feature type="signal peptide" evidence="7">
    <location>
        <begin position="1"/>
        <end position="23"/>
    </location>
</feature>
<evidence type="ECO:0000313" key="10">
    <source>
        <dbReference type="Proteomes" id="UP000193498"/>
    </source>
</evidence>
<dbReference type="Proteomes" id="UP000193498">
    <property type="component" value="Unassembled WGS sequence"/>
</dbReference>
<evidence type="ECO:0000256" key="3">
    <source>
        <dbReference type="ARBA" id="ARBA00022989"/>
    </source>
</evidence>
<feature type="region of interest" description="Disordered" evidence="5">
    <location>
        <begin position="133"/>
        <end position="163"/>
    </location>
</feature>